<dbReference type="RefSeq" id="WP_124232308.1">
    <property type="nucleotide sequence ID" value="NZ_RHHM01000003.1"/>
</dbReference>
<sequence>MMTLNLANEATEPLFSDIVMKTQGDITPPGENIVLYERDNQLNGQGSFFSVHAIKVKRTYSRIIIAQKFLWRHVIHPGKKVLYTNFPVACTGGC</sequence>
<protein>
    <submittedName>
        <fullName evidence="1">Uncharacterized protein</fullName>
    </submittedName>
</protein>
<organism evidence="1 2">
    <name type="scientific">Erwinia psidii</name>
    <dbReference type="NCBI Taxonomy" id="69224"/>
    <lineage>
        <taxon>Bacteria</taxon>
        <taxon>Pseudomonadati</taxon>
        <taxon>Pseudomonadota</taxon>
        <taxon>Gammaproteobacteria</taxon>
        <taxon>Enterobacterales</taxon>
        <taxon>Erwiniaceae</taxon>
        <taxon>Erwinia</taxon>
    </lineage>
</organism>
<reference evidence="1 2" key="1">
    <citation type="submission" date="2018-10" db="EMBL/GenBank/DDBJ databases">
        <title>Draft genome sequence for the type isolate of Erwinia psidii, agent causal of bacterial blight in guava (Psidium guajava) and wilt and die-back of Eucalyptus spp.</title>
        <authorList>
            <person name="Hermenegildo P.S."/>
            <person name="Santos S.A."/>
            <person name="Guimaraes L.M.S."/>
            <person name="Vidigal P.M.P."/>
            <person name="Pereira I.C."/>
            <person name="Badel J.L."/>
            <person name="Alfenas-Zerbini P."/>
            <person name="Ferreira M.A.S.V."/>
            <person name="Alfenas A.C."/>
        </authorList>
    </citation>
    <scope>NUCLEOTIDE SEQUENCE [LARGE SCALE GENOMIC DNA]</scope>
    <source>
        <strain evidence="1 2">IBSBF 435</strain>
    </source>
</reference>
<evidence type="ECO:0000313" key="2">
    <source>
        <dbReference type="Proteomes" id="UP000279457"/>
    </source>
</evidence>
<comment type="caution">
    <text evidence="1">The sequence shown here is derived from an EMBL/GenBank/DDBJ whole genome shotgun (WGS) entry which is preliminary data.</text>
</comment>
<keyword evidence="2" id="KW-1185">Reference proteome</keyword>
<dbReference type="AlphaFoldDB" id="A0A3N6V2M9"/>
<gene>
    <name evidence="1" type="ORF">EB241_06195</name>
</gene>
<dbReference type="Proteomes" id="UP000279457">
    <property type="component" value="Unassembled WGS sequence"/>
</dbReference>
<name>A0A3N6V2M9_9GAMM</name>
<evidence type="ECO:0000313" key="1">
    <source>
        <dbReference type="EMBL" id="RQM39335.1"/>
    </source>
</evidence>
<proteinExistence type="predicted"/>
<dbReference type="EMBL" id="RHHM01000003">
    <property type="protein sequence ID" value="RQM39335.1"/>
    <property type="molecule type" value="Genomic_DNA"/>
</dbReference>
<accession>A0A3N6V2M9</accession>